<dbReference type="EMBL" id="KQ947429">
    <property type="protein sequence ID" value="KUJ10292.1"/>
    <property type="molecule type" value="Genomic_DNA"/>
</dbReference>
<sequence>MGQIPCTTQQQATCGDPYIVESRYGTVRHISNMVAAQAPKTLPGEHSHLPQTIPPFWSHSRCNLGAAVVPLDGFVRRHSARVRAVACRPRLDFRAGRSLAWPSIARSSLLLSQWVYIIVSIVHQSPC</sequence>
<dbReference type="GeneID" id="28825658"/>
<accession>A0A132BCY4</accession>
<dbReference type="AlphaFoldDB" id="A0A132BCY4"/>
<proteinExistence type="predicted"/>
<keyword evidence="2" id="KW-1185">Reference proteome</keyword>
<dbReference type="InParanoid" id="A0A132BCY4"/>
<protein>
    <submittedName>
        <fullName evidence="1">Uncharacterized protein</fullName>
    </submittedName>
</protein>
<evidence type="ECO:0000313" key="2">
    <source>
        <dbReference type="Proteomes" id="UP000070700"/>
    </source>
</evidence>
<gene>
    <name evidence="1" type="ORF">LY89DRAFT_689579</name>
</gene>
<name>A0A132BCY4_MOLSC</name>
<evidence type="ECO:0000313" key="1">
    <source>
        <dbReference type="EMBL" id="KUJ10292.1"/>
    </source>
</evidence>
<organism evidence="1 2">
    <name type="scientific">Mollisia scopiformis</name>
    <name type="common">Conifer needle endophyte fungus</name>
    <name type="synonym">Phialocephala scopiformis</name>
    <dbReference type="NCBI Taxonomy" id="149040"/>
    <lineage>
        <taxon>Eukaryota</taxon>
        <taxon>Fungi</taxon>
        <taxon>Dikarya</taxon>
        <taxon>Ascomycota</taxon>
        <taxon>Pezizomycotina</taxon>
        <taxon>Leotiomycetes</taxon>
        <taxon>Helotiales</taxon>
        <taxon>Mollisiaceae</taxon>
        <taxon>Mollisia</taxon>
    </lineage>
</organism>
<reference evidence="1 2" key="1">
    <citation type="submission" date="2015-10" db="EMBL/GenBank/DDBJ databases">
        <title>Full genome of DAOMC 229536 Phialocephala scopiformis, a fungal endophyte of spruce producing the potent anti-insectan compound rugulosin.</title>
        <authorList>
            <consortium name="DOE Joint Genome Institute"/>
            <person name="Walker A.K."/>
            <person name="Frasz S.L."/>
            <person name="Seifert K.A."/>
            <person name="Miller J.D."/>
            <person name="Mondo S.J."/>
            <person name="Labutti K."/>
            <person name="Lipzen A."/>
            <person name="Dockter R."/>
            <person name="Kennedy M."/>
            <person name="Grigoriev I.V."/>
            <person name="Spatafora J.W."/>
        </authorList>
    </citation>
    <scope>NUCLEOTIDE SEQUENCE [LARGE SCALE GENOMIC DNA]</scope>
    <source>
        <strain evidence="1 2">CBS 120377</strain>
    </source>
</reference>
<dbReference type="Proteomes" id="UP000070700">
    <property type="component" value="Unassembled WGS sequence"/>
</dbReference>
<dbReference type="KEGG" id="psco:LY89DRAFT_689579"/>
<dbReference type="RefSeq" id="XP_018064647.1">
    <property type="nucleotide sequence ID" value="XM_018215932.1"/>
</dbReference>